<comment type="caution">
    <text evidence="2">The sequence shown here is derived from an EMBL/GenBank/DDBJ whole genome shotgun (WGS) entry which is preliminary data.</text>
</comment>
<name>A0AAW0ABT2_9AGAR</name>
<organism evidence="2 3">
    <name type="scientific">Favolaschia claudopus</name>
    <dbReference type="NCBI Taxonomy" id="2862362"/>
    <lineage>
        <taxon>Eukaryota</taxon>
        <taxon>Fungi</taxon>
        <taxon>Dikarya</taxon>
        <taxon>Basidiomycota</taxon>
        <taxon>Agaricomycotina</taxon>
        <taxon>Agaricomycetes</taxon>
        <taxon>Agaricomycetidae</taxon>
        <taxon>Agaricales</taxon>
        <taxon>Marasmiineae</taxon>
        <taxon>Mycenaceae</taxon>
        <taxon>Favolaschia</taxon>
    </lineage>
</organism>
<dbReference type="AlphaFoldDB" id="A0AAW0ABT2"/>
<dbReference type="EMBL" id="JAWWNJ010000076">
    <property type="protein sequence ID" value="KAK7006327.1"/>
    <property type="molecule type" value="Genomic_DNA"/>
</dbReference>
<feature type="compositionally biased region" description="Polar residues" evidence="1">
    <location>
        <begin position="15"/>
        <end position="24"/>
    </location>
</feature>
<sequence>MSAFPLGALSSQVTDTQYFGQYDQSPSPSPSTTNSAPGSPCISSPQPVDTQLRDIDPFFDVDEPHNSAHPMYVWDWIGKEETIDHGAISTPSSTLKSSPSTIDSTIDEVSVKREGSNAHTRETTAKQEEVEEVAPEPLQDVRFSELSDFEKWVICRMRETVKDGVRLSTRLQNLKKSCEYYEAMYHHHKRILRRYTF</sequence>
<evidence type="ECO:0000313" key="2">
    <source>
        <dbReference type="EMBL" id="KAK7006327.1"/>
    </source>
</evidence>
<gene>
    <name evidence="2" type="ORF">R3P38DRAFT_3602392</name>
</gene>
<accession>A0AAW0ABT2</accession>
<reference evidence="2 3" key="1">
    <citation type="journal article" date="2024" name="J Genomics">
        <title>Draft genome sequencing and assembly of Favolaschia claudopus CIRM-BRFM 2984 isolated from oak limbs.</title>
        <authorList>
            <person name="Navarro D."/>
            <person name="Drula E."/>
            <person name="Chaduli D."/>
            <person name="Cazenave R."/>
            <person name="Ahrendt S."/>
            <person name="Wang J."/>
            <person name="Lipzen A."/>
            <person name="Daum C."/>
            <person name="Barry K."/>
            <person name="Grigoriev I.V."/>
            <person name="Favel A."/>
            <person name="Rosso M.N."/>
            <person name="Martin F."/>
        </authorList>
    </citation>
    <scope>NUCLEOTIDE SEQUENCE [LARGE SCALE GENOMIC DNA]</scope>
    <source>
        <strain evidence="2 3">CIRM-BRFM 2984</strain>
    </source>
</reference>
<keyword evidence="3" id="KW-1185">Reference proteome</keyword>
<proteinExistence type="predicted"/>
<feature type="compositionally biased region" description="Low complexity" evidence="1">
    <location>
        <begin position="30"/>
        <end position="40"/>
    </location>
</feature>
<feature type="region of interest" description="Disordered" evidence="1">
    <location>
        <begin position="15"/>
        <end position="54"/>
    </location>
</feature>
<evidence type="ECO:0000256" key="1">
    <source>
        <dbReference type="SAM" id="MobiDB-lite"/>
    </source>
</evidence>
<dbReference type="Proteomes" id="UP001362999">
    <property type="component" value="Unassembled WGS sequence"/>
</dbReference>
<evidence type="ECO:0000313" key="3">
    <source>
        <dbReference type="Proteomes" id="UP001362999"/>
    </source>
</evidence>
<protein>
    <submittedName>
        <fullName evidence="2">Uncharacterized protein</fullName>
    </submittedName>
</protein>